<dbReference type="InterPro" id="IPR013096">
    <property type="entry name" value="Cupin_2"/>
</dbReference>
<dbReference type="CDD" id="cd06981">
    <property type="entry name" value="cupin_reut_a1446"/>
    <property type="match status" value="1"/>
</dbReference>
<dbReference type="Proteomes" id="UP000198640">
    <property type="component" value="Unassembled WGS sequence"/>
</dbReference>
<dbReference type="OrthoDB" id="9798585at2"/>
<gene>
    <name evidence="2" type="ORF">SAMN05421881_10733</name>
</gene>
<keyword evidence="3" id="KW-1185">Reference proteome</keyword>
<evidence type="ECO:0000313" key="2">
    <source>
        <dbReference type="EMBL" id="SDY87876.1"/>
    </source>
</evidence>
<protein>
    <submittedName>
        <fullName evidence="2">Cupin 2 domain-containing protein</fullName>
    </submittedName>
</protein>
<dbReference type="InterPro" id="IPR011051">
    <property type="entry name" value="RmlC_Cupin_sf"/>
</dbReference>
<dbReference type="InterPro" id="IPR014710">
    <property type="entry name" value="RmlC-like_jellyroll"/>
</dbReference>
<accession>A0A1H3NG54</accession>
<name>A0A1H3NG54_9PROT</name>
<proteinExistence type="predicted"/>
<evidence type="ECO:0000259" key="1">
    <source>
        <dbReference type="Pfam" id="PF07883"/>
    </source>
</evidence>
<dbReference type="SUPFAM" id="SSF51182">
    <property type="entry name" value="RmlC-like cupins"/>
    <property type="match status" value="1"/>
</dbReference>
<dbReference type="STRING" id="44576.SAMN05421881_10733"/>
<dbReference type="RefSeq" id="WP_090415610.1">
    <property type="nucleotide sequence ID" value="NZ_FNOY01000073.1"/>
</dbReference>
<dbReference type="Pfam" id="PF07883">
    <property type="entry name" value="Cupin_2"/>
    <property type="match status" value="1"/>
</dbReference>
<dbReference type="Gene3D" id="2.60.120.10">
    <property type="entry name" value="Jelly Rolls"/>
    <property type="match status" value="1"/>
</dbReference>
<reference evidence="2 3" key="1">
    <citation type="submission" date="2016-10" db="EMBL/GenBank/DDBJ databases">
        <authorList>
            <person name="de Groot N.N."/>
        </authorList>
    </citation>
    <scope>NUCLEOTIDE SEQUENCE [LARGE SCALE GENOMIC DNA]</scope>
    <source>
        <strain evidence="2 3">Nm1</strain>
    </source>
</reference>
<organism evidence="2 3">
    <name type="scientific">Nitrosomonas halophila</name>
    <dbReference type="NCBI Taxonomy" id="44576"/>
    <lineage>
        <taxon>Bacteria</taxon>
        <taxon>Pseudomonadati</taxon>
        <taxon>Pseudomonadota</taxon>
        <taxon>Betaproteobacteria</taxon>
        <taxon>Nitrosomonadales</taxon>
        <taxon>Nitrosomonadaceae</taxon>
        <taxon>Nitrosomonas</taxon>
    </lineage>
</organism>
<feature type="domain" description="Cupin type-2" evidence="1">
    <location>
        <begin position="46"/>
        <end position="91"/>
    </location>
</feature>
<dbReference type="EMBL" id="FNOY01000073">
    <property type="protein sequence ID" value="SDY87876.1"/>
    <property type="molecule type" value="Genomic_DNA"/>
</dbReference>
<sequence>MPCKNLFDGAVPPDAGERFDNLLIHKNLVIERIVSASTITPCEYVQSQDEWVILVQGEAVLKVADERIALKAGDYLFLPAGVLHVVEQVSQGTIWLAVHLYPEEQVHVSPPPR</sequence>
<dbReference type="AlphaFoldDB" id="A0A1H3NG54"/>
<evidence type="ECO:0000313" key="3">
    <source>
        <dbReference type="Proteomes" id="UP000198640"/>
    </source>
</evidence>